<protein>
    <submittedName>
        <fullName evidence="1">Uncharacterized protein</fullName>
    </submittedName>
</protein>
<comment type="caution">
    <text evidence="1">The sequence shown here is derived from an EMBL/GenBank/DDBJ whole genome shotgun (WGS) entry which is preliminary data.</text>
</comment>
<proteinExistence type="predicted"/>
<reference evidence="2" key="1">
    <citation type="submission" date="2014-06" db="EMBL/GenBank/DDBJ databases">
        <authorList>
            <person name="Le Roux Frederique"/>
        </authorList>
    </citation>
    <scope>NUCLEOTIDE SEQUENCE [LARGE SCALE GENOMIC DNA]</scope>
    <source>
        <strain evidence="2">J5-5</strain>
    </source>
</reference>
<dbReference type="Proteomes" id="UP000049495">
    <property type="component" value="Unassembled WGS sequence"/>
</dbReference>
<sequence>MQHTLIGQTKIEPWQVSSGLIRDAETSRVLSERLHFTYFTVSGCTILFAPTHVHIPRLRIDAKVD</sequence>
<evidence type="ECO:0000313" key="1">
    <source>
        <dbReference type="EMBL" id="CDT65383.1"/>
    </source>
</evidence>
<gene>
    <name evidence="1" type="ORF">VCR5J5_760006</name>
</gene>
<accession>A0A822N844</accession>
<name>A0A822N844_9VIBR</name>
<dbReference type="EMBL" id="CCJV01000140">
    <property type="protein sequence ID" value="CDT65383.1"/>
    <property type="molecule type" value="Genomic_DNA"/>
</dbReference>
<organism evidence="1 2">
    <name type="scientific">Vibrio crassostreae</name>
    <dbReference type="NCBI Taxonomy" id="246167"/>
    <lineage>
        <taxon>Bacteria</taxon>
        <taxon>Pseudomonadati</taxon>
        <taxon>Pseudomonadota</taxon>
        <taxon>Gammaproteobacteria</taxon>
        <taxon>Vibrionales</taxon>
        <taxon>Vibrionaceae</taxon>
        <taxon>Vibrio</taxon>
    </lineage>
</organism>
<evidence type="ECO:0000313" key="2">
    <source>
        <dbReference type="Proteomes" id="UP000049495"/>
    </source>
</evidence>
<dbReference type="AlphaFoldDB" id="A0A822N844"/>